<dbReference type="OrthoDB" id="9922at2"/>
<dbReference type="SUPFAM" id="SSF56935">
    <property type="entry name" value="Porins"/>
    <property type="match status" value="1"/>
</dbReference>
<evidence type="ECO:0000313" key="10">
    <source>
        <dbReference type="Proteomes" id="UP000295455"/>
    </source>
</evidence>
<reference evidence="9 10" key="1">
    <citation type="submission" date="2019-03" db="EMBL/GenBank/DDBJ databases">
        <title>Genomic Encyclopedia of Type Strains, Phase IV (KMG-IV): sequencing the most valuable type-strain genomes for metagenomic binning, comparative biology and taxonomic classification.</title>
        <authorList>
            <person name="Goeker M."/>
        </authorList>
    </citation>
    <scope>NUCLEOTIDE SEQUENCE [LARGE SCALE GENOMIC DNA]</scope>
    <source>
        <strain evidence="9 10">DSM 18792</strain>
    </source>
</reference>
<dbReference type="EMBL" id="SLUP01000002">
    <property type="protein sequence ID" value="TCL67715.1"/>
    <property type="molecule type" value="Genomic_DNA"/>
</dbReference>
<keyword evidence="3" id="KW-1134">Transmembrane beta strand</keyword>
<organism evidence="9 10">
    <name type="scientific">Mariniflexile fucanivorans</name>
    <dbReference type="NCBI Taxonomy" id="264023"/>
    <lineage>
        <taxon>Bacteria</taxon>
        <taxon>Pseudomonadati</taxon>
        <taxon>Bacteroidota</taxon>
        <taxon>Flavobacteriia</taxon>
        <taxon>Flavobacteriales</taxon>
        <taxon>Flavobacteriaceae</taxon>
        <taxon>Mariniflexile</taxon>
    </lineage>
</organism>
<keyword evidence="4" id="KW-0812">Transmembrane</keyword>
<feature type="chain" id="PRO_5020399836" evidence="8">
    <location>
        <begin position="22"/>
        <end position="449"/>
    </location>
</feature>
<keyword evidence="5 8" id="KW-0732">Signal</keyword>
<dbReference type="RefSeq" id="WP_132215531.1">
    <property type="nucleotide sequence ID" value="NZ_OX156936.1"/>
</dbReference>
<evidence type="ECO:0000256" key="5">
    <source>
        <dbReference type="ARBA" id="ARBA00022729"/>
    </source>
</evidence>
<gene>
    <name evidence="9" type="ORF">EV196_102275</name>
</gene>
<feature type="signal peptide" evidence="8">
    <location>
        <begin position="1"/>
        <end position="21"/>
    </location>
</feature>
<accession>A0A4R1RN38</accession>
<protein>
    <submittedName>
        <fullName evidence="9">Long-chain fatty acid transport protein</fullName>
    </submittedName>
</protein>
<sequence length="449" mass="48185">MKTNILKFLFLIFTTSIFAQAGHIMQGVGAVNMSMGGAATAQPLDISGAMQWNPATLSVFDSKILKLDVGLFFSSPKLSSSLPAGMLGTGAPGVSGTTEDDRGMSPMPALAMVWGKEDSKHTFGVSAFGISGFGVTFPEEANNPLSASFNPTVNSNPINYPQAAMGFGHIESDYMLLQVGLSYAYEISDKFSIGIQPNINYAALELAPSPLSSPSMTLGYPTTDKATAIGFGAQFGLFYDSGYGLKLGASYKTAQKFSDFEFNNTYLDGSAAPNVSFQMDYPAILSLGFGYSINNIDFALDFRRVDYENTEGFAKTGWTPTASVAGFGWENISILSTGLQYKGINKLPLRIGYTYSSNPIPEEITFFNIPATAVIKNAYQFGFSYIVNDSWKIDAVYHYGDSNGATEGQMLSPLMASPSNPNGAIPGTSISYEMTTSMIQFGLSYTFNK</sequence>
<dbReference type="Gene3D" id="2.40.160.60">
    <property type="entry name" value="Outer membrane protein transport protein (OMPP1/FadL/TodX)"/>
    <property type="match status" value="1"/>
</dbReference>
<comment type="caution">
    <text evidence="9">The sequence shown here is derived from an EMBL/GenBank/DDBJ whole genome shotgun (WGS) entry which is preliminary data.</text>
</comment>
<keyword evidence="10" id="KW-1185">Reference proteome</keyword>
<dbReference type="GO" id="GO:0015483">
    <property type="term" value="F:long-chain fatty acid transporting porin activity"/>
    <property type="evidence" value="ECO:0007669"/>
    <property type="project" value="TreeGrafter"/>
</dbReference>
<evidence type="ECO:0000256" key="8">
    <source>
        <dbReference type="SAM" id="SignalP"/>
    </source>
</evidence>
<dbReference type="PANTHER" id="PTHR35093:SF8">
    <property type="entry name" value="OUTER MEMBRANE PROTEIN NMB0088-RELATED"/>
    <property type="match status" value="1"/>
</dbReference>
<dbReference type="AlphaFoldDB" id="A0A4R1RN38"/>
<dbReference type="InterPro" id="IPR005017">
    <property type="entry name" value="OMPP1/FadL/TodX"/>
</dbReference>
<keyword evidence="6" id="KW-0472">Membrane</keyword>
<dbReference type="Pfam" id="PF03349">
    <property type="entry name" value="Toluene_X"/>
    <property type="match status" value="1"/>
</dbReference>
<name>A0A4R1RN38_9FLAO</name>
<evidence type="ECO:0000256" key="1">
    <source>
        <dbReference type="ARBA" id="ARBA00004571"/>
    </source>
</evidence>
<dbReference type="Proteomes" id="UP000295455">
    <property type="component" value="Unassembled WGS sequence"/>
</dbReference>
<proteinExistence type="inferred from homology"/>
<dbReference type="GO" id="GO:0009279">
    <property type="term" value="C:cell outer membrane"/>
    <property type="evidence" value="ECO:0007669"/>
    <property type="project" value="UniProtKB-SubCell"/>
</dbReference>
<evidence type="ECO:0000256" key="4">
    <source>
        <dbReference type="ARBA" id="ARBA00022692"/>
    </source>
</evidence>
<evidence type="ECO:0000256" key="7">
    <source>
        <dbReference type="ARBA" id="ARBA00023237"/>
    </source>
</evidence>
<comment type="similarity">
    <text evidence="2">Belongs to the OmpP1/FadL family.</text>
</comment>
<evidence type="ECO:0000313" key="9">
    <source>
        <dbReference type="EMBL" id="TCL67715.1"/>
    </source>
</evidence>
<keyword evidence="7" id="KW-0998">Cell outer membrane</keyword>
<evidence type="ECO:0000256" key="2">
    <source>
        <dbReference type="ARBA" id="ARBA00008163"/>
    </source>
</evidence>
<dbReference type="PANTHER" id="PTHR35093">
    <property type="entry name" value="OUTER MEMBRANE PROTEIN NMB0088-RELATED"/>
    <property type="match status" value="1"/>
</dbReference>
<evidence type="ECO:0000256" key="3">
    <source>
        <dbReference type="ARBA" id="ARBA00022452"/>
    </source>
</evidence>
<comment type="subcellular location">
    <subcellularLocation>
        <location evidence="1">Cell outer membrane</location>
        <topology evidence="1">Multi-pass membrane protein</topology>
    </subcellularLocation>
</comment>
<evidence type="ECO:0000256" key="6">
    <source>
        <dbReference type="ARBA" id="ARBA00023136"/>
    </source>
</evidence>